<evidence type="ECO:0000256" key="1">
    <source>
        <dbReference type="SAM" id="SignalP"/>
    </source>
</evidence>
<organism evidence="2 3">
    <name type="scientific">Thiorhodococcus mannitoliphagus</name>
    <dbReference type="NCBI Taxonomy" id="329406"/>
    <lineage>
        <taxon>Bacteria</taxon>
        <taxon>Pseudomonadati</taxon>
        <taxon>Pseudomonadota</taxon>
        <taxon>Gammaproteobacteria</taxon>
        <taxon>Chromatiales</taxon>
        <taxon>Chromatiaceae</taxon>
        <taxon>Thiorhodococcus</taxon>
    </lineage>
</organism>
<reference evidence="3" key="1">
    <citation type="journal article" date="2020" name="Microbiol. Resour. Announc.">
        <title>Draft Genome Sequences of Thiorhodococcus mannitoliphagus and Thiorhodococcus minor, Purple Sulfur Photosynthetic Bacteria in the Gammaproteobacterial Family Chromatiaceae.</title>
        <authorList>
            <person name="Aviles F.A."/>
            <person name="Meyer T.E."/>
            <person name="Kyndt J.A."/>
        </authorList>
    </citation>
    <scope>NUCLEOTIDE SEQUENCE [LARGE SCALE GENOMIC DNA]</scope>
    <source>
        <strain evidence="3">DSM 18266</strain>
    </source>
</reference>
<name>A0A6P1DZJ6_9GAMM</name>
<evidence type="ECO:0000313" key="3">
    <source>
        <dbReference type="Proteomes" id="UP000471640"/>
    </source>
</evidence>
<protein>
    <recommendedName>
        <fullName evidence="4">Outer membrane protein beta-barrel domain-containing protein</fullName>
    </recommendedName>
</protein>
<dbReference type="Proteomes" id="UP000471640">
    <property type="component" value="Unassembled WGS sequence"/>
</dbReference>
<feature type="signal peptide" evidence="1">
    <location>
        <begin position="1"/>
        <end position="28"/>
    </location>
</feature>
<dbReference type="RefSeq" id="WP_164654059.1">
    <property type="nucleotide sequence ID" value="NZ_JAAIJR010000040.1"/>
</dbReference>
<comment type="caution">
    <text evidence="2">The sequence shown here is derived from an EMBL/GenBank/DDBJ whole genome shotgun (WGS) entry which is preliminary data.</text>
</comment>
<keyword evidence="3" id="KW-1185">Reference proteome</keyword>
<accession>A0A6P1DZJ6</accession>
<sequence length="279" mass="30636">MLVTIPLHRTLTALAVLGLSASPAIAPAADKVDPYDGGWHFTLTPYLWLPNANGTINGHVLGSDLGDFSASTEIGPNDYLQNLKFGAMATGEVRKGDWSVFTDIIYIDFGDQRSHVRNITGLEGRSLSSIDRNATTSLSATVWTMAGARTMVHDPKFNLDLLAGFRYVGIDTELKLDIIGSDGVIDTSARSSRELTEWDGIIGVKGQVRFGEGRWYMPYYLDVGTGSSNWTWQALLGLGYAFDWGDVNLSIRSLSYDFNDKHDVDLRMTGPTLGATFRW</sequence>
<evidence type="ECO:0000313" key="2">
    <source>
        <dbReference type="EMBL" id="NEX20955.1"/>
    </source>
</evidence>
<keyword evidence="1" id="KW-0732">Signal</keyword>
<dbReference type="EMBL" id="JAAIJR010000040">
    <property type="protein sequence ID" value="NEX20955.1"/>
    <property type="molecule type" value="Genomic_DNA"/>
</dbReference>
<evidence type="ECO:0008006" key="4">
    <source>
        <dbReference type="Google" id="ProtNLM"/>
    </source>
</evidence>
<proteinExistence type="predicted"/>
<dbReference type="AlphaFoldDB" id="A0A6P1DZJ6"/>
<reference evidence="2 3" key="2">
    <citation type="submission" date="2020-02" db="EMBL/GenBank/DDBJ databases">
        <title>Genome sequences of Thiorhodococcus mannitoliphagus and Thiorhodococcus minor, purple sulfur photosynthetic bacteria in the gammaproteobacterial family, Chromatiaceae.</title>
        <authorList>
            <person name="Aviles F.A."/>
            <person name="Meyer T.E."/>
            <person name="Kyndt J.A."/>
        </authorList>
    </citation>
    <scope>NUCLEOTIDE SEQUENCE [LARGE SCALE GENOMIC DNA]</scope>
    <source>
        <strain evidence="2 3">DSM 18266</strain>
    </source>
</reference>
<feature type="chain" id="PRO_5026805637" description="Outer membrane protein beta-barrel domain-containing protein" evidence="1">
    <location>
        <begin position="29"/>
        <end position="279"/>
    </location>
</feature>
<gene>
    <name evidence="2" type="ORF">G3480_11635</name>
</gene>